<dbReference type="EC" id="3.6.1.11" evidence="7"/>
<evidence type="ECO:0000256" key="5">
    <source>
        <dbReference type="ARBA" id="ARBA00022741"/>
    </source>
</evidence>
<dbReference type="Pfam" id="PF01975">
    <property type="entry name" value="SurE"/>
    <property type="match status" value="1"/>
</dbReference>
<dbReference type="NCBIfam" id="TIGR00087">
    <property type="entry name" value="surE"/>
    <property type="match status" value="1"/>
</dbReference>
<evidence type="ECO:0000256" key="7">
    <source>
        <dbReference type="HAMAP-Rule" id="MF_00060"/>
    </source>
</evidence>
<dbReference type="NCBIfam" id="NF001490">
    <property type="entry name" value="PRK00346.1-4"/>
    <property type="match status" value="1"/>
</dbReference>
<dbReference type="GO" id="GO:0000166">
    <property type="term" value="F:nucleotide binding"/>
    <property type="evidence" value="ECO:0007669"/>
    <property type="project" value="UniProtKB-KW"/>
</dbReference>
<comment type="subcellular location">
    <subcellularLocation>
        <location evidence="7">Cytoplasm</location>
    </subcellularLocation>
</comment>
<comment type="catalytic activity">
    <reaction evidence="7">
        <text>a ribonucleoside 3'-phosphate + H2O = a ribonucleoside + phosphate</text>
        <dbReference type="Rhea" id="RHEA:10144"/>
        <dbReference type="ChEBI" id="CHEBI:13197"/>
        <dbReference type="ChEBI" id="CHEBI:15377"/>
        <dbReference type="ChEBI" id="CHEBI:18254"/>
        <dbReference type="ChEBI" id="CHEBI:43474"/>
        <dbReference type="EC" id="3.1.3.6"/>
    </reaction>
</comment>
<dbReference type="HAMAP" id="MF_00060">
    <property type="entry name" value="SurE"/>
    <property type="match status" value="1"/>
</dbReference>
<dbReference type="PANTHER" id="PTHR30457">
    <property type="entry name" value="5'-NUCLEOTIDASE SURE"/>
    <property type="match status" value="1"/>
</dbReference>
<dbReference type="GO" id="GO:0004309">
    <property type="term" value="F:exopolyphosphatase activity"/>
    <property type="evidence" value="ECO:0007669"/>
    <property type="project" value="UniProtKB-UniRule"/>
</dbReference>
<feature type="binding site" evidence="7">
    <location>
        <position position="15"/>
    </location>
    <ligand>
        <name>a divalent metal cation</name>
        <dbReference type="ChEBI" id="CHEBI:60240"/>
    </ligand>
</feature>
<protein>
    <recommendedName>
        <fullName evidence="7">5'/3'-nucleotidase SurE</fullName>
        <ecNumber evidence="7">3.1.3.5</ecNumber>
        <ecNumber evidence="7">3.1.3.6</ecNumber>
    </recommendedName>
    <alternativeName>
        <fullName evidence="7">Exopolyphosphatase</fullName>
        <ecNumber evidence="7">3.6.1.11</ecNumber>
    </alternativeName>
    <alternativeName>
        <fullName evidence="7">Nucleoside monophosphate phosphohydrolase</fullName>
    </alternativeName>
</protein>
<dbReference type="InterPro" id="IPR036523">
    <property type="entry name" value="SurE-like_sf"/>
</dbReference>
<organism evidence="9 10">
    <name type="scientific">Salmonella enterica subsp. enterica serovar Sanjuan</name>
    <dbReference type="NCBI Taxonomy" id="1160765"/>
    <lineage>
        <taxon>Bacteria</taxon>
        <taxon>Pseudomonadati</taxon>
        <taxon>Pseudomonadota</taxon>
        <taxon>Gammaproteobacteria</taxon>
        <taxon>Enterobacterales</taxon>
        <taxon>Enterobacteriaceae</taxon>
        <taxon>Salmonella</taxon>
    </lineage>
</organism>
<name>A0A3S4G6K5_SALET</name>
<dbReference type="GO" id="GO:0008254">
    <property type="term" value="F:3'-nucleotidase activity"/>
    <property type="evidence" value="ECO:0007669"/>
    <property type="project" value="UniProtKB-UniRule"/>
</dbReference>
<evidence type="ECO:0000256" key="2">
    <source>
        <dbReference type="ARBA" id="ARBA00011062"/>
    </source>
</evidence>
<keyword evidence="3 7" id="KW-0963">Cytoplasm</keyword>
<proteinExistence type="inferred from homology"/>
<evidence type="ECO:0000313" key="10">
    <source>
        <dbReference type="Proteomes" id="UP000276345"/>
    </source>
</evidence>
<feature type="binding site" evidence="7">
    <location>
        <position position="46"/>
    </location>
    <ligand>
        <name>a divalent metal cation</name>
        <dbReference type="ChEBI" id="CHEBI:60240"/>
    </ligand>
</feature>
<dbReference type="SUPFAM" id="SSF64167">
    <property type="entry name" value="SurE-like"/>
    <property type="match status" value="1"/>
</dbReference>
<comment type="catalytic activity">
    <reaction evidence="1 7">
        <text>a ribonucleoside 5'-phosphate + H2O = a ribonucleoside + phosphate</text>
        <dbReference type="Rhea" id="RHEA:12484"/>
        <dbReference type="ChEBI" id="CHEBI:15377"/>
        <dbReference type="ChEBI" id="CHEBI:18254"/>
        <dbReference type="ChEBI" id="CHEBI:43474"/>
        <dbReference type="ChEBI" id="CHEBI:58043"/>
        <dbReference type="EC" id="3.1.3.5"/>
    </reaction>
</comment>
<feature type="binding site" evidence="7">
    <location>
        <position position="99"/>
    </location>
    <ligand>
        <name>a divalent metal cation</name>
        <dbReference type="ChEBI" id="CHEBI:60240"/>
    </ligand>
</feature>
<keyword evidence="5 7" id="KW-0547">Nucleotide-binding</keyword>
<dbReference type="EC" id="3.1.3.5" evidence="7"/>
<dbReference type="AlphaFoldDB" id="A0A3S4G6K5"/>
<comment type="similarity">
    <text evidence="2 7">Belongs to the SurE nucleotidase family.</text>
</comment>
<dbReference type="EC" id="3.1.3.6" evidence="7"/>
<reference evidence="9 10" key="1">
    <citation type="submission" date="2018-12" db="EMBL/GenBank/DDBJ databases">
        <authorList>
            <consortium name="Pathogen Informatics"/>
        </authorList>
    </citation>
    <scope>NUCLEOTIDE SEQUENCE [LARGE SCALE GENOMIC DNA]</scope>
    <source>
        <strain evidence="9 10">NCTC7406</strain>
    </source>
</reference>
<keyword evidence="4 7" id="KW-0479">Metal-binding</keyword>
<comment type="function">
    <text evidence="7">Nucleotidase with a broad substrate specificity as it can dephosphorylate various ribo- and deoxyribonucleoside 5'-monophosphates and ribonucleoside 3'-monophosphates with highest affinity to 3'-AMP. Also hydrolyzes polyphosphate (exopolyphosphatase activity) with the preference for short-chain-length substrates (P20-25). Might be involved in the regulation of dNTP and NTP pools, and in the turnover of 3'-mononucleotides produced by numerous intracellular RNases (T1, T2, and F) during the degradation of various RNAs.</text>
</comment>
<evidence type="ECO:0000313" key="9">
    <source>
        <dbReference type="EMBL" id="VEA06813.1"/>
    </source>
</evidence>
<evidence type="ECO:0000256" key="1">
    <source>
        <dbReference type="ARBA" id="ARBA00000815"/>
    </source>
</evidence>
<evidence type="ECO:0000256" key="6">
    <source>
        <dbReference type="ARBA" id="ARBA00022801"/>
    </source>
</evidence>
<dbReference type="InterPro" id="IPR030048">
    <property type="entry name" value="SurE"/>
</dbReference>
<dbReference type="GO" id="GO:0005737">
    <property type="term" value="C:cytoplasm"/>
    <property type="evidence" value="ECO:0007669"/>
    <property type="project" value="UniProtKB-SubCell"/>
</dbReference>
<gene>
    <name evidence="9" type="primary">surE_2</name>
    <name evidence="7" type="synonym">surE</name>
    <name evidence="9" type="ORF">NCTC7406_02665</name>
</gene>
<dbReference type="EMBL" id="LR134142">
    <property type="protein sequence ID" value="VEA06813.1"/>
    <property type="molecule type" value="Genomic_DNA"/>
</dbReference>
<evidence type="ECO:0000259" key="8">
    <source>
        <dbReference type="Pfam" id="PF01975"/>
    </source>
</evidence>
<evidence type="ECO:0000256" key="3">
    <source>
        <dbReference type="ARBA" id="ARBA00022490"/>
    </source>
</evidence>
<dbReference type="InterPro" id="IPR002828">
    <property type="entry name" value="SurE-like_Pase/nucleotidase"/>
</dbReference>
<sequence length="260" mass="28228">MAQKWLQRILLVNDDGIDAPGIKLLEDVAQQLADEVWVVAPATDKSGVANSVSLREPVRVEQRGERRYAVHGTPADCVTMAIQNLMKKQLPQLILSGINNGSNIGFETVLSGTVGAAITGLLLGVPSVALSQDKRPEDAVNWRTAETFCLPVLDTLISRGLPTDCCLSINFPDLPADRIKGIKATRQGIGKVKGLQVVPTTDPHGEDYFWIRVDHGVTTFPEHSEAGAVSEGYISVTPLMFERTATESWHQLSEILSSPH</sequence>
<feature type="binding site" evidence="7">
    <location>
        <position position="14"/>
    </location>
    <ligand>
        <name>a divalent metal cation</name>
        <dbReference type="ChEBI" id="CHEBI:60240"/>
    </ligand>
</feature>
<dbReference type="GO" id="GO:0008253">
    <property type="term" value="F:5'-nucleotidase activity"/>
    <property type="evidence" value="ECO:0007669"/>
    <property type="project" value="UniProtKB-UniRule"/>
</dbReference>
<comment type="cofactor">
    <cofactor evidence="7">
        <name>a divalent metal cation</name>
        <dbReference type="ChEBI" id="CHEBI:60240"/>
    </cofactor>
    <text evidence="7">Binds 1 divalent metal cation per subunit.</text>
</comment>
<comment type="catalytic activity">
    <reaction evidence="7">
        <text>[phosphate](n) + H2O = [phosphate](n-1) + phosphate + H(+)</text>
        <dbReference type="Rhea" id="RHEA:21528"/>
        <dbReference type="Rhea" id="RHEA-COMP:9859"/>
        <dbReference type="Rhea" id="RHEA-COMP:14279"/>
        <dbReference type="ChEBI" id="CHEBI:15377"/>
        <dbReference type="ChEBI" id="CHEBI:15378"/>
        <dbReference type="ChEBI" id="CHEBI:16838"/>
        <dbReference type="ChEBI" id="CHEBI:43474"/>
        <dbReference type="EC" id="3.6.1.11"/>
    </reaction>
</comment>
<dbReference type="Gene3D" id="3.40.1210.10">
    <property type="entry name" value="Survival protein SurE-like phosphatase/nucleotidase"/>
    <property type="match status" value="1"/>
</dbReference>
<feature type="domain" description="Survival protein SurE-like phosphatase/nucleotidase" evidence="8">
    <location>
        <begin position="9"/>
        <end position="191"/>
    </location>
</feature>
<dbReference type="GO" id="GO:0046872">
    <property type="term" value="F:metal ion binding"/>
    <property type="evidence" value="ECO:0007669"/>
    <property type="project" value="UniProtKB-UniRule"/>
</dbReference>
<dbReference type="PANTHER" id="PTHR30457:SF12">
    <property type="entry name" value="5'_3'-NUCLEOTIDASE SURE"/>
    <property type="match status" value="1"/>
</dbReference>
<evidence type="ECO:0000256" key="4">
    <source>
        <dbReference type="ARBA" id="ARBA00022723"/>
    </source>
</evidence>
<accession>A0A3S4G6K5</accession>
<keyword evidence="6 7" id="KW-0378">Hydrolase</keyword>
<dbReference type="Proteomes" id="UP000276345">
    <property type="component" value="Chromosome"/>
</dbReference>